<sequence>MVSGDNVSANLARAYELLIQAADHGAQLVLLPENFAHLADAGSFSAAEPFARGAASPERHPVQFALERWSRELGLWIAAGAVSLVQRADGTGVPGKRSRSAFLLYDDCGECRARYDKMHLFDVQVADAAGRYTESATIEPGDTPVCTATPWATLGLSICFDLRFPELYRQLAATGAELFMVPAAFTHTTGEAHWMTLLRARAIENGCFIIAAAQGGQHSPKRRTWGHSAIIDPWGEILAEMGEGEGVITAVLKADKLNTIRRNMPLLSMRRL</sequence>
<dbReference type="InterPro" id="IPR036526">
    <property type="entry name" value="C-N_Hydrolase_sf"/>
</dbReference>
<dbReference type="PANTHER" id="PTHR23088">
    <property type="entry name" value="NITRILASE-RELATED"/>
    <property type="match status" value="1"/>
</dbReference>
<dbReference type="EMBL" id="VANI01000022">
    <property type="protein sequence ID" value="TLM74386.1"/>
    <property type="molecule type" value="Genomic_DNA"/>
</dbReference>
<organism evidence="3 4">
    <name type="scientific">Microbulbifer harenosus</name>
    <dbReference type="NCBI Taxonomy" id="2576840"/>
    <lineage>
        <taxon>Bacteria</taxon>
        <taxon>Pseudomonadati</taxon>
        <taxon>Pseudomonadota</taxon>
        <taxon>Gammaproteobacteria</taxon>
        <taxon>Cellvibrionales</taxon>
        <taxon>Microbulbiferaceae</taxon>
        <taxon>Microbulbifer</taxon>
    </lineage>
</organism>
<dbReference type="CDD" id="cd07572">
    <property type="entry name" value="nit"/>
    <property type="match status" value="1"/>
</dbReference>
<dbReference type="InterPro" id="IPR003010">
    <property type="entry name" value="C-N_Hydrolase"/>
</dbReference>
<comment type="caution">
    <text evidence="3">The sequence shown here is derived from an EMBL/GenBank/DDBJ whole genome shotgun (WGS) entry which is preliminary data.</text>
</comment>
<accession>A0ABY2UDC5</accession>
<gene>
    <name evidence="3" type="ORF">FDY93_18150</name>
</gene>
<dbReference type="Pfam" id="PF00795">
    <property type="entry name" value="CN_hydrolase"/>
    <property type="match status" value="1"/>
</dbReference>
<keyword evidence="4" id="KW-1185">Reference proteome</keyword>
<dbReference type="Gene3D" id="3.60.110.10">
    <property type="entry name" value="Carbon-nitrogen hydrolase"/>
    <property type="match status" value="1"/>
</dbReference>
<name>A0ABY2UDC5_9GAMM</name>
<dbReference type="SUPFAM" id="SSF56317">
    <property type="entry name" value="Carbon-nitrogen hydrolase"/>
    <property type="match status" value="1"/>
</dbReference>
<evidence type="ECO:0000259" key="2">
    <source>
        <dbReference type="PROSITE" id="PS50263"/>
    </source>
</evidence>
<dbReference type="GO" id="GO:0016787">
    <property type="term" value="F:hydrolase activity"/>
    <property type="evidence" value="ECO:0007669"/>
    <property type="project" value="UniProtKB-KW"/>
</dbReference>
<dbReference type="PROSITE" id="PS50263">
    <property type="entry name" value="CN_HYDROLASE"/>
    <property type="match status" value="1"/>
</dbReference>
<evidence type="ECO:0000313" key="4">
    <source>
        <dbReference type="Proteomes" id="UP000306791"/>
    </source>
</evidence>
<evidence type="ECO:0000256" key="1">
    <source>
        <dbReference type="ARBA" id="ARBA00022801"/>
    </source>
</evidence>
<dbReference type="PANTHER" id="PTHR23088:SF27">
    <property type="entry name" value="DEAMINATED GLUTATHIONE AMIDASE"/>
    <property type="match status" value="1"/>
</dbReference>
<protein>
    <submittedName>
        <fullName evidence="3">Carbon-nitrogen hydrolase family protein</fullName>
    </submittedName>
</protein>
<reference evidence="3 4" key="1">
    <citation type="submission" date="2019-05" db="EMBL/GenBank/DDBJ databases">
        <title>Microbulbifer harenosus sp. nov., an alginate-degrading bacterium isolated from coastal sand.</title>
        <authorList>
            <person name="Huang H."/>
            <person name="Mo K."/>
            <person name="Bao S."/>
        </authorList>
    </citation>
    <scope>NUCLEOTIDE SEQUENCE [LARGE SCALE GENOMIC DNA]</scope>
    <source>
        <strain evidence="3 4">HB161719</strain>
    </source>
</reference>
<dbReference type="Proteomes" id="UP000306791">
    <property type="component" value="Unassembled WGS sequence"/>
</dbReference>
<proteinExistence type="predicted"/>
<dbReference type="InterPro" id="IPR045254">
    <property type="entry name" value="Nit1/2_C-N_Hydrolase"/>
</dbReference>
<keyword evidence="1 3" id="KW-0378">Hydrolase</keyword>
<evidence type="ECO:0000313" key="3">
    <source>
        <dbReference type="EMBL" id="TLM74386.1"/>
    </source>
</evidence>
<feature type="domain" description="CN hydrolase" evidence="2">
    <location>
        <begin position="1"/>
        <end position="254"/>
    </location>
</feature>